<dbReference type="InterPro" id="IPR021838">
    <property type="entry name" value="DUF3431"/>
</dbReference>
<feature type="region of interest" description="Disordered" evidence="1">
    <location>
        <begin position="135"/>
        <end position="219"/>
    </location>
</feature>
<dbReference type="PANTHER" id="PTHR37490:SF2">
    <property type="match status" value="1"/>
</dbReference>
<sequence length="621" mass="64302">MTSRWRSTFKVGRRALRTALLYAGALLALVLALVAWLLGPHLLTALHGCAEVQRLHERPPAEYTRISFTPRSRCEAPTLPPGSLHVVLSYADGEPGYLAWLPLLGLTGAHVHAYHRVEPCGPCARPQPFIAPAASSLASDSRHRRLRRQQQQMQQQEHMRRRMRSAGSGNGSGGSPTDSSSSSSSGGHGDDGQEGNAHGERDAHGERAGGGDGEGGDDGDEMCGMSVFAHLLLPHHGREAAAYLHHVLTHYNNLPSALLFIHGHGPYSWHMLPQPTVQRARAVYRGLSGDPWFAPLADQAVGLSAGCHRSTSAPTCCKAYLCDLSGESSAACPLQDEPPLHANHDPGGVQQQGPSPPSQRSGPAGGGGPALLPAALRPRLRCSLKPGIDPGLVADWAALQRTYQLDLSALAHKVQKEVGDRSKALVDGCLPAPSANGSGSGSTAEREAAARAAVEVACSGALSGAALAPAEAAPWSCCSSLVVPRWRVLLQARSTYAALLAAVADPTLDDQLTGRLCLEFVAYRLFTPPHSTTPPGKSDSGSSAVGVGSGNGSVLLAAAGGSGGVPSGWHEASTASSSGGSTQVGSGGDGISGRSGAEANARVGAGLRLAELYLRADALEV</sequence>
<evidence type="ECO:0000313" key="3">
    <source>
        <dbReference type="Proteomes" id="UP000613740"/>
    </source>
</evidence>
<name>A0A835WNY6_9CHLO</name>
<gene>
    <name evidence="2" type="ORF">HYH02_004257</name>
</gene>
<keyword evidence="3" id="KW-1185">Reference proteome</keyword>
<dbReference type="AlphaFoldDB" id="A0A835WNY6"/>
<feature type="compositionally biased region" description="Low complexity" evidence="1">
    <location>
        <begin position="572"/>
        <end position="584"/>
    </location>
</feature>
<feature type="compositionally biased region" description="Low complexity" evidence="1">
    <location>
        <begin position="346"/>
        <end position="362"/>
    </location>
</feature>
<comment type="caution">
    <text evidence="2">The sequence shown here is derived from an EMBL/GenBank/DDBJ whole genome shotgun (WGS) entry which is preliminary data.</text>
</comment>
<feature type="region of interest" description="Disordered" evidence="1">
    <location>
        <begin position="565"/>
        <end position="597"/>
    </location>
</feature>
<protein>
    <submittedName>
        <fullName evidence="2">Uncharacterized protein</fullName>
    </submittedName>
</protein>
<evidence type="ECO:0000313" key="2">
    <source>
        <dbReference type="EMBL" id="KAG2450985.1"/>
    </source>
</evidence>
<dbReference type="Pfam" id="PF11913">
    <property type="entry name" value="DUF3431"/>
    <property type="match status" value="1"/>
</dbReference>
<reference evidence="2" key="1">
    <citation type="journal article" date="2020" name="bioRxiv">
        <title>Comparative genomics of Chlamydomonas.</title>
        <authorList>
            <person name="Craig R.J."/>
            <person name="Hasan A.R."/>
            <person name="Ness R.W."/>
            <person name="Keightley P.D."/>
        </authorList>
    </citation>
    <scope>NUCLEOTIDE SEQUENCE</scope>
    <source>
        <strain evidence="2">CCAP 11/173</strain>
    </source>
</reference>
<dbReference type="EMBL" id="JAEHOD010000009">
    <property type="protein sequence ID" value="KAG2450985.1"/>
    <property type="molecule type" value="Genomic_DNA"/>
</dbReference>
<feature type="region of interest" description="Disordered" evidence="1">
    <location>
        <begin position="333"/>
        <end position="370"/>
    </location>
</feature>
<feature type="compositionally biased region" description="Basic and acidic residues" evidence="1">
    <location>
        <begin position="197"/>
        <end position="209"/>
    </location>
</feature>
<dbReference type="Proteomes" id="UP000613740">
    <property type="component" value="Unassembled WGS sequence"/>
</dbReference>
<evidence type="ECO:0000256" key="1">
    <source>
        <dbReference type="SAM" id="MobiDB-lite"/>
    </source>
</evidence>
<feature type="compositionally biased region" description="Low complexity" evidence="1">
    <location>
        <begin position="175"/>
        <end position="185"/>
    </location>
</feature>
<dbReference type="PANTHER" id="PTHR37490">
    <property type="entry name" value="EXPRESSED PROTEIN"/>
    <property type="match status" value="1"/>
</dbReference>
<accession>A0A835WNY6</accession>
<dbReference type="OrthoDB" id="426718at2759"/>
<proteinExistence type="predicted"/>
<organism evidence="2 3">
    <name type="scientific">Chlamydomonas schloesseri</name>
    <dbReference type="NCBI Taxonomy" id="2026947"/>
    <lineage>
        <taxon>Eukaryota</taxon>
        <taxon>Viridiplantae</taxon>
        <taxon>Chlorophyta</taxon>
        <taxon>core chlorophytes</taxon>
        <taxon>Chlorophyceae</taxon>
        <taxon>CS clade</taxon>
        <taxon>Chlamydomonadales</taxon>
        <taxon>Chlamydomonadaceae</taxon>
        <taxon>Chlamydomonas</taxon>
    </lineage>
</organism>